<accession>A0ABS2EML1</accession>
<dbReference type="Pfam" id="PF00482">
    <property type="entry name" value="T2SSF"/>
    <property type="match status" value="2"/>
</dbReference>
<proteinExistence type="inferred from homology"/>
<keyword evidence="4 7" id="KW-0812">Transmembrane</keyword>
<name>A0ABS2EML1_9LACO</name>
<feature type="domain" description="Type II secretion system protein GspF" evidence="8">
    <location>
        <begin position="40"/>
        <end position="155"/>
    </location>
</feature>
<gene>
    <name evidence="9" type="ORF">H5993_02310</name>
</gene>
<sequence>MNGKLRFKRRKGREPLVPKLPRNIRRVKVKREHLAQWFGLMVDMLQVGFSIRQTLEFTITMMPKQEPVIAYVEKQLERGMSFADAMRPWLTADLYYQLQLAEHHGELTVALGEMSKYLALREKERQQLRALAQYPLLLFGMLVGLGVVMRLYIYPELNDWQTWQLPGWVTSLKAALLGASGAGLTLGLLRYLAWRKQPRLAQVNYLCRLPIVGRLVRLYFGYYLTSNLAILVRRGLSLKEICALFSEFDPASLLYQLGHQLAHQGQSGADLNIFVKNQPCLPNELISFIGRGLTNERLGEEFSLFARLQFERLQRQTESLIVMLQPILFLVVTLGILGMYLSLLLPIYQSITVVK</sequence>
<reference evidence="9 10" key="1">
    <citation type="journal article" date="2021" name="Sci. Rep.">
        <title>The distribution of antibiotic resistance genes in chicken gut microbiota commensals.</title>
        <authorList>
            <person name="Juricova H."/>
            <person name="Matiasovicova J."/>
            <person name="Kubasova T."/>
            <person name="Cejkova D."/>
            <person name="Rychlik I."/>
        </authorList>
    </citation>
    <scope>NUCLEOTIDE SEQUENCE [LARGE SCALE GENOMIC DNA]</scope>
    <source>
        <strain evidence="9 10">An810</strain>
    </source>
</reference>
<evidence type="ECO:0000256" key="3">
    <source>
        <dbReference type="ARBA" id="ARBA00022475"/>
    </source>
</evidence>
<comment type="caution">
    <text evidence="9">The sequence shown here is derived from an EMBL/GenBank/DDBJ whole genome shotgun (WGS) entry which is preliminary data.</text>
</comment>
<feature type="transmembrane region" description="Helical" evidence="7">
    <location>
        <begin position="131"/>
        <end position="154"/>
    </location>
</feature>
<feature type="domain" description="Type II secretion system protein GspF" evidence="8">
    <location>
        <begin position="225"/>
        <end position="346"/>
    </location>
</feature>
<dbReference type="InterPro" id="IPR042094">
    <property type="entry name" value="T2SS_GspF_sf"/>
</dbReference>
<evidence type="ECO:0000256" key="5">
    <source>
        <dbReference type="ARBA" id="ARBA00022989"/>
    </source>
</evidence>
<keyword evidence="3" id="KW-1003">Cell membrane</keyword>
<dbReference type="InterPro" id="IPR003004">
    <property type="entry name" value="GspF/PilC"/>
</dbReference>
<comment type="subcellular location">
    <subcellularLocation>
        <location evidence="1">Cell membrane</location>
        <topology evidence="1">Multi-pass membrane protein</topology>
    </subcellularLocation>
</comment>
<evidence type="ECO:0000256" key="2">
    <source>
        <dbReference type="ARBA" id="ARBA00005745"/>
    </source>
</evidence>
<keyword evidence="5 7" id="KW-1133">Transmembrane helix</keyword>
<dbReference type="PANTHER" id="PTHR30012:SF0">
    <property type="entry name" value="TYPE II SECRETION SYSTEM PROTEIN F-RELATED"/>
    <property type="match status" value="1"/>
</dbReference>
<keyword evidence="6 7" id="KW-0472">Membrane</keyword>
<dbReference type="InterPro" id="IPR018076">
    <property type="entry name" value="T2SS_GspF_dom"/>
</dbReference>
<evidence type="ECO:0000313" key="9">
    <source>
        <dbReference type="EMBL" id="MBM6753601.1"/>
    </source>
</evidence>
<evidence type="ECO:0000313" key="10">
    <source>
        <dbReference type="Proteomes" id="UP000776629"/>
    </source>
</evidence>
<feature type="transmembrane region" description="Helical" evidence="7">
    <location>
        <begin position="174"/>
        <end position="193"/>
    </location>
</feature>
<evidence type="ECO:0000256" key="6">
    <source>
        <dbReference type="ARBA" id="ARBA00023136"/>
    </source>
</evidence>
<keyword evidence="10" id="KW-1185">Reference proteome</keyword>
<dbReference type="Proteomes" id="UP000776629">
    <property type="component" value="Unassembled WGS sequence"/>
</dbReference>
<organism evidence="9 10">
    <name type="scientific">Limosilactobacillus alvi</name>
    <dbReference type="NCBI Taxonomy" id="990412"/>
    <lineage>
        <taxon>Bacteria</taxon>
        <taxon>Bacillati</taxon>
        <taxon>Bacillota</taxon>
        <taxon>Bacilli</taxon>
        <taxon>Lactobacillales</taxon>
        <taxon>Lactobacillaceae</taxon>
        <taxon>Limosilactobacillus</taxon>
    </lineage>
</organism>
<evidence type="ECO:0000256" key="1">
    <source>
        <dbReference type="ARBA" id="ARBA00004651"/>
    </source>
</evidence>
<comment type="similarity">
    <text evidence="2">Belongs to the GSP F family.</text>
</comment>
<evidence type="ECO:0000256" key="7">
    <source>
        <dbReference type="SAM" id="Phobius"/>
    </source>
</evidence>
<dbReference type="PANTHER" id="PTHR30012">
    <property type="entry name" value="GENERAL SECRETION PATHWAY PROTEIN"/>
    <property type="match status" value="1"/>
</dbReference>
<feature type="transmembrane region" description="Helical" evidence="7">
    <location>
        <begin position="320"/>
        <end position="348"/>
    </location>
</feature>
<protein>
    <submittedName>
        <fullName evidence="9">Type II secretion system F family protein</fullName>
    </submittedName>
</protein>
<dbReference type="Gene3D" id="1.20.81.30">
    <property type="entry name" value="Type II secretion system (T2SS), domain F"/>
    <property type="match status" value="1"/>
</dbReference>
<dbReference type="EMBL" id="JACJJQ010000007">
    <property type="protein sequence ID" value="MBM6753601.1"/>
    <property type="molecule type" value="Genomic_DNA"/>
</dbReference>
<evidence type="ECO:0000256" key="4">
    <source>
        <dbReference type="ARBA" id="ARBA00022692"/>
    </source>
</evidence>
<evidence type="ECO:0000259" key="8">
    <source>
        <dbReference type="Pfam" id="PF00482"/>
    </source>
</evidence>